<dbReference type="InterPro" id="IPR011577">
    <property type="entry name" value="Cyt_b561_bac/Ni-Hgenase"/>
</dbReference>
<keyword evidence="16" id="KW-1185">Reference proteome</keyword>
<keyword evidence="8" id="KW-0479">Metal-binding</keyword>
<evidence type="ECO:0000256" key="1">
    <source>
        <dbReference type="ARBA" id="ARBA00001971"/>
    </source>
</evidence>
<dbReference type="GO" id="GO:0009326">
    <property type="term" value="C:formate dehydrogenase complex"/>
    <property type="evidence" value="ECO:0007669"/>
    <property type="project" value="InterPro"/>
</dbReference>
<evidence type="ECO:0000256" key="12">
    <source>
        <dbReference type="ARBA" id="ARBA00023136"/>
    </source>
</evidence>
<dbReference type="GO" id="GO:0015944">
    <property type="term" value="P:formate oxidation"/>
    <property type="evidence" value="ECO:0007669"/>
    <property type="project" value="TreeGrafter"/>
</dbReference>
<evidence type="ECO:0000256" key="4">
    <source>
        <dbReference type="ARBA" id="ARBA00022448"/>
    </source>
</evidence>
<evidence type="ECO:0000256" key="7">
    <source>
        <dbReference type="ARBA" id="ARBA00022692"/>
    </source>
</evidence>
<dbReference type="InterPro" id="IPR006471">
    <property type="entry name" value="Formate_DH_gsu"/>
</dbReference>
<evidence type="ECO:0000256" key="3">
    <source>
        <dbReference type="ARBA" id="ARBA00010747"/>
    </source>
</evidence>
<feature type="transmembrane region" description="Helical" evidence="13">
    <location>
        <begin position="120"/>
        <end position="142"/>
    </location>
</feature>
<dbReference type="PANTHER" id="PTHR30074">
    <property type="entry name" value="FORMATE DEHYDROGENASE, NITRATE-INDUCIBLE, CYTOCHROME B556 FDN SUBUNIT"/>
    <property type="match status" value="1"/>
</dbReference>
<dbReference type="Pfam" id="PF01292">
    <property type="entry name" value="Ni_hydr_CYTB"/>
    <property type="match status" value="1"/>
</dbReference>
<dbReference type="GO" id="GO:0022904">
    <property type="term" value="P:respiratory electron transport chain"/>
    <property type="evidence" value="ECO:0007669"/>
    <property type="project" value="InterPro"/>
</dbReference>
<evidence type="ECO:0000313" key="15">
    <source>
        <dbReference type="EMBL" id="ADC89594.1"/>
    </source>
</evidence>
<dbReference type="FunFam" id="1.20.950.20:FF:000002">
    <property type="entry name" value="Formate dehydrogenase cytochrome b556 subunit"/>
    <property type="match status" value="1"/>
</dbReference>
<accession>D3SLG4</accession>
<evidence type="ECO:0000256" key="10">
    <source>
        <dbReference type="ARBA" id="ARBA00022989"/>
    </source>
</evidence>
<dbReference type="AlphaFoldDB" id="D3SLG4"/>
<feature type="transmembrane region" description="Helical" evidence="13">
    <location>
        <begin position="61"/>
        <end position="78"/>
    </location>
</feature>
<dbReference type="Gene3D" id="1.20.950.20">
    <property type="entry name" value="Transmembrane di-heme cytochromes, Chain C"/>
    <property type="match status" value="1"/>
</dbReference>
<dbReference type="NCBIfam" id="TIGR01583">
    <property type="entry name" value="formate-DH-gamm"/>
    <property type="match status" value="1"/>
</dbReference>
<comment type="similarity">
    <text evidence="3">Belongs to the formate dehydrogenase gamma subunit family.</text>
</comment>
<reference evidence="16" key="1">
    <citation type="journal article" date="2010" name="Stand. Genomic Sci.">
        <title>Complete genome sequence of Thermocrinis albus type strain (HI 11/12T).</title>
        <authorList>
            <person name="Wirth R."/>
            <person name="Sikorski J."/>
            <person name="Brambilla E."/>
            <person name="Misra M."/>
            <person name="Lapidus A."/>
            <person name="Copeland A."/>
            <person name="Nolan M."/>
            <person name="Lucas S."/>
            <person name="Chen F."/>
            <person name="Tice H."/>
            <person name="Cheng J.F."/>
            <person name="Han C."/>
            <person name="Detter J.C."/>
            <person name="Tapia R."/>
            <person name="Bruce D."/>
            <person name="Goodwin L."/>
            <person name="Pitluck S."/>
            <person name="Pati A."/>
            <person name="Anderson I."/>
            <person name="Ivanova N."/>
            <person name="Mavromatis K."/>
            <person name="Mikhailova N."/>
            <person name="Chen A."/>
            <person name="Palaniappan K."/>
            <person name="Bilek Y."/>
            <person name="Hader T."/>
            <person name="Land M."/>
            <person name="Hauser L."/>
            <person name="Chang Y.J."/>
            <person name="Jeffries C.D."/>
            <person name="Tindall B.J."/>
            <person name="Rohde M."/>
            <person name="Goker M."/>
            <person name="Bristow J."/>
            <person name="Eisen J.A."/>
            <person name="Markowitz V."/>
            <person name="Hugenholtz P."/>
            <person name="Kyrpides N.C."/>
            <person name="Klenk H.P."/>
        </authorList>
    </citation>
    <scope>NUCLEOTIDE SEQUENCE [LARGE SCALE GENOMIC DNA]</scope>
    <source>
        <strain evidence="16">DSM 14484 / JCM 11386 / HI 11/12</strain>
    </source>
</reference>
<organism evidence="15 16">
    <name type="scientific">Thermocrinis albus (strain DSM 14484 / JCM 11386 / HI 11/12)</name>
    <dbReference type="NCBI Taxonomy" id="638303"/>
    <lineage>
        <taxon>Bacteria</taxon>
        <taxon>Pseudomonadati</taxon>
        <taxon>Aquificota</taxon>
        <taxon>Aquificia</taxon>
        <taxon>Aquificales</taxon>
        <taxon>Aquificaceae</taxon>
        <taxon>Thermocrinis</taxon>
    </lineage>
</organism>
<dbReference type="SUPFAM" id="SSF81342">
    <property type="entry name" value="Transmembrane di-heme cytochromes"/>
    <property type="match status" value="1"/>
</dbReference>
<evidence type="ECO:0000256" key="9">
    <source>
        <dbReference type="ARBA" id="ARBA00022982"/>
    </source>
</evidence>
<comment type="cofactor">
    <cofactor evidence="1">
        <name>heme</name>
        <dbReference type="ChEBI" id="CHEBI:30413"/>
    </cofactor>
</comment>
<dbReference type="Proteomes" id="UP000002043">
    <property type="component" value="Chromosome"/>
</dbReference>
<keyword evidence="5" id="KW-1003">Cell membrane</keyword>
<keyword evidence="9" id="KW-0249">Electron transport</keyword>
<feature type="transmembrane region" description="Helical" evidence="13">
    <location>
        <begin position="177"/>
        <end position="198"/>
    </location>
</feature>
<dbReference type="GO" id="GO:0008863">
    <property type="term" value="F:formate dehydrogenase (NAD+) activity"/>
    <property type="evidence" value="ECO:0007669"/>
    <property type="project" value="InterPro"/>
</dbReference>
<dbReference type="GO" id="GO:0046872">
    <property type="term" value="F:metal ion binding"/>
    <property type="evidence" value="ECO:0007669"/>
    <property type="project" value="UniProtKB-KW"/>
</dbReference>
<evidence type="ECO:0000313" key="16">
    <source>
        <dbReference type="Proteomes" id="UP000002043"/>
    </source>
</evidence>
<keyword evidence="12 13" id="KW-0472">Membrane</keyword>
<proteinExistence type="inferred from homology"/>
<feature type="transmembrane region" description="Helical" evidence="13">
    <location>
        <begin position="21"/>
        <end position="41"/>
    </location>
</feature>
<feature type="transmembrane region" description="Helical" evidence="13">
    <location>
        <begin position="148"/>
        <end position="170"/>
    </location>
</feature>
<dbReference type="InterPro" id="IPR016174">
    <property type="entry name" value="Di-haem_cyt_TM"/>
</dbReference>
<sequence length="210" mass="24237">MEDVKKLEDTEIERFSRWDRLLHWIVAISFLYLFLSGLGIYSPRFHWLLWILGGGEFAAWLHRWVGIVYSVGVLLMFLRWAKDFMLAGDDIRWLKGVKYYIRGEEEKLPEVGKYNAGQKLFGWVVFVGTLVFLLSGIVMWFPGSFPSYVVRVAIVLHDVAFIIVGAGFIVHVYMGTIGVPGSLSGMITGKVSALWAMYHHPKWFKEVMRR</sequence>
<dbReference type="OrthoDB" id="1808646at2"/>
<keyword evidence="4" id="KW-0813">Transport</keyword>
<gene>
    <name evidence="15" type="ordered locus">Thal_0962</name>
</gene>
<dbReference type="GO" id="GO:0009061">
    <property type="term" value="P:anaerobic respiration"/>
    <property type="evidence" value="ECO:0007669"/>
    <property type="project" value="TreeGrafter"/>
</dbReference>
<dbReference type="InterPro" id="IPR051817">
    <property type="entry name" value="FDH_cytochrome_b556_subunit"/>
</dbReference>
<dbReference type="PANTHER" id="PTHR30074:SF6">
    <property type="entry name" value="FORMATE DEHYDROGENASE GAMMA SUBUNIT"/>
    <property type="match status" value="1"/>
</dbReference>
<evidence type="ECO:0000256" key="11">
    <source>
        <dbReference type="ARBA" id="ARBA00023004"/>
    </source>
</evidence>
<dbReference type="GO" id="GO:0009055">
    <property type="term" value="F:electron transfer activity"/>
    <property type="evidence" value="ECO:0007669"/>
    <property type="project" value="InterPro"/>
</dbReference>
<feature type="domain" description="Cytochrome b561 bacterial/Ni-hydrogenase" evidence="14">
    <location>
        <begin position="14"/>
        <end position="189"/>
    </location>
</feature>
<comment type="subcellular location">
    <subcellularLocation>
        <location evidence="2">Cell membrane</location>
        <topology evidence="2">Multi-pass membrane protein</topology>
    </subcellularLocation>
</comment>
<dbReference type="GO" id="GO:0036397">
    <property type="term" value="F:formate dehydrogenase (quinone) activity"/>
    <property type="evidence" value="ECO:0007669"/>
    <property type="project" value="TreeGrafter"/>
</dbReference>
<dbReference type="RefSeq" id="WP_012992000.1">
    <property type="nucleotide sequence ID" value="NC_013894.1"/>
</dbReference>
<evidence type="ECO:0000259" key="14">
    <source>
        <dbReference type="Pfam" id="PF01292"/>
    </source>
</evidence>
<keyword evidence="7 13" id="KW-0812">Transmembrane</keyword>
<keyword evidence="10 13" id="KW-1133">Transmembrane helix</keyword>
<dbReference type="HOGENOM" id="CLU_091368_1_1_0"/>
<dbReference type="eggNOG" id="COG2864">
    <property type="taxonomic scope" value="Bacteria"/>
</dbReference>
<name>D3SLG4_THEAH</name>
<evidence type="ECO:0000256" key="2">
    <source>
        <dbReference type="ARBA" id="ARBA00004651"/>
    </source>
</evidence>
<keyword evidence="11" id="KW-0408">Iron</keyword>
<evidence type="ECO:0000256" key="8">
    <source>
        <dbReference type="ARBA" id="ARBA00022723"/>
    </source>
</evidence>
<evidence type="ECO:0000256" key="5">
    <source>
        <dbReference type="ARBA" id="ARBA00022475"/>
    </source>
</evidence>
<dbReference type="KEGG" id="tal:Thal_0962"/>
<protein>
    <submittedName>
        <fullName evidence="15">Formate dehydrogenase, gamma subunit</fullName>
    </submittedName>
</protein>
<evidence type="ECO:0000256" key="6">
    <source>
        <dbReference type="ARBA" id="ARBA00022617"/>
    </source>
</evidence>
<dbReference type="STRING" id="638303.Thal_0962"/>
<evidence type="ECO:0000256" key="13">
    <source>
        <dbReference type="SAM" id="Phobius"/>
    </source>
</evidence>
<dbReference type="EMBL" id="CP001931">
    <property type="protein sequence ID" value="ADC89594.1"/>
    <property type="molecule type" value="Genomic_DNA"/>
</dbReference>
<dbReference type="GO" id="GO:0005886">
    <property type="term" value="C:plasma membrane"/>
    <property type="evidence" value="ECO:0007669"/>
    <property type="project" value="UniProtKB-SubCell"/>
</dbReference>
<keyword evidence="6" id="KW-0349">Heme</keyword>